<evidence type="ECO:0000259" key="7">
    <source>
        <dbReference type="PROSITE" id="PS50995"/>
    </source>
</evidence>
<dbReference type="InterPro" id="IPR055166">
    <property type="entry name" value="Transc_reg_Sar_Rot_HTH"/>
</dbReference>
<evidence type="ECO:0000256" key="4">
    <source>
        <dbReference type="ARBA" id="ARBA00023125"/>
    </source>
</evidence>
<reference evidence="8" key="1">
    <citation type="submission" date="2022-12" db="EMBL/GenBank/DDBJ databases">
        <title>Bacterial isolates from different developmental stages of Nematostella vectensis.</title>
        <authorList>
            <person name="Fraune S."/>
        </authorList>
    </citation>
    <scope>NUCLEOTIDE SEQUENCE</scope>
    <source>
        <strain evidence="8">G21630-S1</strain>
    </source>
</reference>
<accession>A0ABT4LP33</accession>
<comment type="subcellular location">
    <subcellularLocation>
        <location evidence="1">Cytoplasm</location>
    </subcellularLocation>
</comment>
<protein>
    <submittedName>
        <fullName evidence="8">MarR family transcriptional regulator</fullName>
    </submittedName>
</protein>
<dbReference type="SUPFAM" id="SSF46785">
    <property type="entry name" value="Winged helix' DNA-binding domain"/>
    <property type="match status" value="1"/>
</dbReference>
<proteinExistence type="predicted"/>
<dbReference type="InterPro" id="IPR039422">
    <property type="entry name" value="MarR/SlyA-like"/>
</dbReference>
<feature type="domain" description="HTH marR-type" evidence="7">
    <location>
        <begin position="11"/>
        <end position="138"/>
    </location>
</feature>
<dbReference type="InterPro" id="IPR011991">
    <property type="entry name" value="ArsR-like_HTH"/>
</dbReference>
<dbReference type="InterPro" id="IPR000835">
    <property type="entry name" value="HTH_MarR-typ"/>
</dbReference>
<keyword evidence="9" id="KW-1185">Reference proteome</keyword>
<keyword evidence="4" id="KW-0238">DNA-binding</keyword>
<feature type="coiled-coil region" evidence="6">
    <location>
        <begin position="97"/>
        <end position="146"/>
    </location>
</feature>
<evidence type="ECO:0000256" key="2">
    <source>
        <dbReference type="ARBA" id="ARBA00022490"/>
    </source>
</evidence>
<dbReference type="PANTHER" id="PTHR33164">
    <property type="entry name" value="TRANSCRIPTIONAL REGULATOR, MARR FAMILY"/>
    <property type="match status" value="1"/>
</dbReference>
<evidence type="ECO:0000256" key="6">
    <source>
        <dbReference type="SAM" id="Coils"/>
    </source>
</evidence>
<dbReference type="SMART" id="SM00347">
    <property type="entry name" value="HTH_MARR"/>
    <property type="match status" value="1"/>
</dbReference>
<keyword evidence="6" id="KW-0175">Coiled coil</keyword>
<dbReference type="CDD" id="cd00090">
    <property type="entry name" value="HTH_ARSR"/>
    <property type="match status" value="1"/>
</dbReference>
<dbReference type="RefSeq" id="WP_269424985.1">
    <property type="nucleotide sequence ID" value="NZ_JAPWGY010000011.1"/>
</dbReference>
<name>A0ABT4LP33_9PROT</name>
<dbReference type="InterPro" id="IPR036390">
    <property type="entry name" value="WH_DNA-bd_sf"/>
</dbReference>
<comment type="caution">
    <text evidence="8">The sequence shown here is derived from an EMBL/GenBank/DDBJ whole genome shotgun (WGS) entry which is preliminary data.</text>
</comment>
<evidence type="ECO:0000256" key="1">
    <source>
        <dbReference type="ARBA" id="ARBA00004496"/>
    </source>
</evidence>
<keyword evidence="5" id="KW-0804">Transcription</keyword>
<evidence type="ECO:0000313" key="8">
    <source>
        <dbReference type="EMBL" id="MCZ4282842.1"/>
    </source>
</evidence>
<dbReference type="EMBL" id="JAPWGY010000011">
    <property type="protein sequence ID" value="MCZ4282842.1"/>
    <property type="molecule type" value="Genomic_DNA"/>
</dbReference>
<organism evidence="8 9">
    <name type="scientific">Kiloniella laminariae</name>
    <dbReference type="NCBI Taxonomy" id="454162"/>
    <lineage>
        <taxon>Bacteria</taxon>
        <taxon>Pseudomonadati</taxon>
        <taxon>Pseudomonadota</taxon>
        <taxon>Alphaproteobacteria</taxon>
        <taxon>Rhodospirillales</taxon>
        <taxon>Kiloniellaceae</taxon>
        <taxon>Kiloniella</taxon>
    </lineage>
</organism>
<gene>
    <name evidence="8" type="ORF">O4H49_18805</name>
</gene>
<dbReference type="Gene3D" id="1.10.10.10">
    <property type="entry name" value="Winged helix-like DNA-binding domain superfamily/Winged helix DNA-binding domain"/>
    <property type="match status" value="1"/>
</dbReference>
<dbReference type="InterPro" id="IPR036388">
    <property type="entry name" value="WH-like_DNA-bd_sf"/>
</dbReference>
<dbReference type="Pfam" id="PF22381">
    <property type="entry name" value="Staph_reg_Sar_Rot"/>
    <property type="match status" value="1"/>
</dbReference>
<dbReference type="PANTHER" id="PTHR33164:SF5">
    <property type="entry name" value="ORGANIC HYDROPEROXIDE RESISTANCE TRANSCRIPTIONAL REGULATOR"/>
    <property type="match status" value="1"/>
</dbReference>
<keyword evidence="3" id="KW-0805">Transcription regulation</keyword>
<keyword evidence="2" id="KW-0963">Cytoplasm</keyword>
<dbReference type="PROSITE" id="PS50995">
    <property type="entry name" value="HTH_MARR_2"/>
    <property type="match status" value="1"/>
</dbReference>
<evidence type="ECO:0000313" key="9">
    <source>
        <dbReference type="Proteomes" id="UP001069802"/>
    </source>
</evidence>
<evidence type="ECO:0000256" key="5">
    <source>
        <dbReference type="ARBA" id="ARBA00023163"/>
    </source>
</evidence>
<sequence length="148" mass="16526">MPENQKISCLEEQLCFALYSSSQAIIKKYGPFLSALDMTYPQYLAYLALEPKTQIPVKELGELLHLDSGTLSPLLKRMEKSGLVTRERSSEDERKVMVGLSAKARSLEGKIAEMQQAVACSSGLDLETFQQLLTQLKQLNNTLRQNGT</sequence>
<evidence type="ECO:0000256" key="3">
    <source>
        <dbReference type="ARBA" id="ARBA00023015"/>
    </source>
</evidence>
<dbReference type="Proteomes" id="UP001069802">
    <property type="component" value="Unassembled WGS sequence"/>
</dbReference>